<sequence length="181" mass="20641">MPYDIYLLTYPLPPNRFNGSKAHWGIYIPNHPTPNLPQPTQETEDAVHHIGKVIHVTGTPFTGYGREFKRNYHLASTGRGWKKYPLAVVDDKHVSIRSGDDDDDGGKFSVDVTPRDELERQAMRVDPPGPSKEPLNPAVGKRCQEWIRDYVSWLIERKILTDSAIQVLDDVKAIEQQQQQN</sequence>
<evidence type="ECO:0000313" key="2">
    <source>
        <dbReference type="Proteomes" id="UP000002058"/>
    </source>
</evidence>
<dbReference type="Pfam" id="PF20174">
    <property type="entry name" value="DUF6540"/>
    <property type="match status" value="1"/>
</dbReference>
<gene>
    <name evidence="1" type="ORF">UREG_01118</name>
</gene>
<dbReference type="InParanoid" id="C4JG38"/>
<dbReference type="HOGENOM" id="CLU_099931_0_0_1"/>
<dbReference type="eggNOG" id="ENOG502SSCH">
    <property type="taxonomic scope" value="Eukaryota"/>
</dbReference>
<organism evidence="1 2">
    <name type="scientific">Uncinocarpus reesii (strain UAMH 1704)</name>
    <dbReference type="NCBI Taxonomy" id="336963"/>
    <lineage>
        <taxon>Eukaryota</taxon>
        <taxon>Fungi</taxon>
        <taxon>Dikarya</taxon>
        <taxon>Ascomycota</taxon>
        <taxon>Pezizomycotina</taxon>
        <taxon>Eurotiomycetes</taxon>
        <taxon>Eurotiomycetidae</taxon>
        <taxon>Onygenales</taxon>
        <taxon>Onygenaceae</taxon>
        <taxon>Uncinocarpus</taxon>
    </lineage>
</organism>
<dbReference type="KEGG" id="ure:UREG_01118"/>
<dbReference type="AlphaFoldDB" id="C4JG38"/>
<keyword evidence="2" id="KW-1185">Reference proteome</keyword>
<dbReference type="OMA" id="CQSWVVD"/>
<dbReference type="VEuPathDB" id="FungiDB:UREG_01118"/>
<name>C4JG38_UNCRE</name>
<dbReference type="Proteomes" id="UP000002058">
    <property type="component" value="Unassembled WGS sequence"/>
</dbReference>
<evidence type="ECO:0000313" key="1">
    <source>
        <dbReference type="EMBL" id="EEP76269.1"/>
    </source>
</evidence>
<dbReference type="EMBL" id="CH476615">
    <property type="protein sequence ID" value="EEP76269.1"/>
    <property type="molecule type" value="Genomic_DNA"/>
</dbReference>
<protein>
    <submittedName>
        <fullName evidence="1">Uncharacterized protein</fullName>
    </submittedName>
</protein>
<proteinExistence type="predicted"/>
<dbReference type="GeneID" id="8440367"/>
<reference evidence="2" key="1">
    <citation type="journal article" date="2009" name="Genome Res.">
        <title>Comparative genomic analyses of the human fungal pathogens Coccidioides and their relatives.</title>
        <authorList>
            <person name="Sharpton T.J."/>
            <person name="Stajich J.E."/>
            <person name="Rounsley S.D."/>
            <person name="Gardner M.J."/>
            <person name="Wortman J.R."/>
            <person name="Jordar V.S."/>
            <person name="Maiti R."/>
            <person name="Kodira C.D."/>
            <person name="Neafsey D.E."/>
            <person name="Zeng Q."/>
            <person name="Hung C.-Y."/>
            <person name="McMahan C."/>
            <person name="Muszewska A."/>
            <person name="Grynberg M."/>
            <person name="Mandel M.A."/>
            <person name="Kellner E.M."/>
            <person name="Barker B.M."/>
            <person name="Galgiani J.N."/>
            <person name="Orbach M.J."/>
            <person name="Kirkland T.N."/>
            <person name="Cole G.T."/>
            <person name="Henn M.R."/>
            <person name="Birren B.W."/>
            <person name="Taylor J.W."/>
        </authorList>
    </citation>
    <scope>NUCLEOTIDE SEQUENCE [LARGE SCALE GENOMIC DNA]</scope>
    <source>
        <strain evidence="2">UAMH 1704</strain>
    </source>
</reference>
<dbReference type="OrthoDB" id="2999773at2759"/>
<dbReference type="InterPro" id="IPR046670">
    <property type="entry name" value="DUF6540"/>
</dbReference>
<accession>C4JG38</accession>
<dbReference type="RefSeq" id="XP_002541602.1">
    <property type="nucleotide sequence ID" value="XM_002541556.1"/>
</dbReference>